<sequence length="311" mass="32619">MKVSRVTAWGSVPETLTVAALPPPSPSQLQVRILAAGLPRVVRLRAARQHPSALHATLPFDPSIDGVGVDEATGTKYFIGAMAAPLFAEHANVERSHLVPLPSDTNPITLAGLANPVTSSWMALQHRVTGGCAGRTVAIIGATCASGRAAALVARILGARRVVGVSRNKDSLATVAGLDDAVVLDEQTLTLERPIGPVSIVLDYVGGKTSVAMMESLEIEPGQNLQYVQSGNLSGTDVMALPVVVLNKRPIYLMSSGIGSFSHEDLKAEMPALVGAIARMKPPFEILGVKMEDLGRFWGEGSRGGKMVVVP</sequence>
<dbReference type="SUPFAM" id="SSF51735">
    <property type="entry name" value="NAD(P)-binding Rossmann-fold domains"/>
    <property type="match status" value="1"/>
</dbReference>
<organism evidence="1 2">
    <name type="scientific">Aspergillus ellipticus CBS 707.79</name>
    <dbReference type="NCBI Taxonomy" id="1448320"/>
    <lineage>
        <taxon>Eukaryota</taxon>
        <taxon>Fungi</taxon>
        <taxon>Dikarya</taxon>
        <taxon>Ascomycota</taxon>
        <taxon>Pezizomycotina</taxon>
        <taxon>Eurotiomycetes</taxon>
        <taxon>Eurotiomycetidae</taxon>
        <taxon>Eurotiales</taxon>
        <taxon>Aspergillaceae</taxon>
        <taxon>Aspergillus</taxon>
        <taxon>Aspergillus subgen. Circumdati</taxon>
    </lineage>
</organism>
<dbReference type="InterPro" id="IPR051397">
    <property type="entry name" value="Zn-ADH-like_protein"/>
</dbReference>
<dbReference type="Gene3D" id="3.40.50.720">
    <property type="entry name" value="NAD(P)-binding Rossmann-like Domain"/>
    <property type="match status" value="1"/>
</dbReference>
<dbReference type="STRING" id="1448320.A0A319E252"/>
<dbReference type="Proteomes" id="UP000247810">
    <property type="component" value="Unassembled WGS sequence"/>
</dbReference>
<dbReference type="AlphaFoldDB" id="A0A319E252"/>
<dbReference type="PANTHER" id="PTHR43677:SF11">
    <property type="entry name" value="ZINC-CONTAINING ALCOHOL DEHYDROGENASE"/>
    <property type="match status" value="1"/>
</dbReference>
<evidence type="ECO:0000313" key="1">
    <source>
        <dbReference type="EMBL" id="PYH94688.1"/>
    </source>
</evidence>
<gene>
    <name evidence="1" type="ORF">BO71DRAFT_352973</name>
</gene>
<dbReference type="PANTHER" id="PTHR43677">
    <property type="entry name" value="SHORT-CHAIN DEHYDROGENASE/REDUCTASE"/>
    <property type="match status" value="1"/>
</dbReference>
<dbReference type="OrthoDB" id="809632at2759"/>
<dbReference type="InterPro" id="IPR011032">
    <property type="entry name" value="GroES-like_sf"/>
</dbReference>
<keyword evidence="2" id="KW-1185">Reference proteome</keyword>
<feature type="non-terminal residue" evidence="1">
    <location>
        <position position="311"/>
    </location>
</feature>
<dbReference type="InterPro" id="IPR036291">
    <property type="entry name" value="NAD(P)-bd_dom_sf"/>
</dbReference>
<dbReference type="GO" id="GO:0016491">
    <property type="term" value="F:oxidoreductase activity"/>
    <property type="evidence" value="ECO:0007669"/>
    <property type="project" value="TreeGrafter"/>
</dbReference>
<name>A0A319E252_9EURO</name>
<dbReference type="EMBL" id="KZ825867">
    <property type="protein sequence ID" value="PYH94688.1"/>
    <property type="molecule type" value="Genomic_DNA"/>
</dbReference>
<reference evidence="1 2" key="1">
    <citation type="submission" date="2018-02" db="EMBL/GenBank/DDBJ databases">
        <title>The genomes of Aspergillus section Nigri reveals drivers in fungal speciation.</title>
        <authorList>
            <consortium name="DOE Joint Genome Institute"/>
            <person name="Vesth T.C."/>
            <person name="Nybo J."/>
            <person name="Theobald S."/>
            <person name="Brandl J."/>
            <person name="Frisvad J.C."/>
            <person name="Nielsen K.F."/>
            <person name="Lyhne E.K."/>
            <person name="Kogle M.E."/>
            <person name="Kuo A."/>
            <person name="Riley R."/>
            <person name="Clum A."/>
            <person name="Nolan M."/>
            <person name="Lipzen A."/>
            <person name="Salamov A."/>
            <person name="Henrissat B."/>
            <person name="Wiebenga A."/>
            <person name="De vries R.P."/>
            <person name="Grigoriev I.V."/>
            <person name="Mortensen U.H."/>
            <person name="Andersen M.R."/>
            <person name="Baker S.E."/>
        </authorList>
    </citation>
    <scope>NUCLEOTIDE SEQUENCE [LARGE SCALE GENOMIC DNA]</scope>
    <source>
        <strain evidence="1 2">CBS 707.79</strain>
    </source>
</reference>
<accession>A0A319E252</accession>
<dbReference type="VEuPathDB" id="FungiDB:BO71DRAFT_352973"/>
<protein>
    <submittedName>
        <fullName evidence="1">NAD(P)-binding protein</fullName>
    </submittedName>
</protein>
<dbReference type="SUPFAM" id="SSF50129">
    <property type="entry name" value="GroES-like"/>
    <property type="match status" value="1"/>
</dbReference>
<dbReference type="Gene3D" id="3.90.180.10">
    <property type="entry name" value="Medium-chain alcohol dehydrogenases, catalytic domain"/>
    <property type="match status" value="1"/>
</dbReference>
<evidence type="ECO:0000313" key="2">
    <source>
        <dbReference type="Proteomes" id="UP000247810"/>
    </source>
</evidence>
<proteinExistence type="predicted"/>